<sequence>MLKSFSEQLKKHAQFPPKGKLLLAISGGVDSMVLWDLVSRLKVDYAVAHCNFQLRGDASDADEVLVKTKAQSLKVTCHVNHFDTKSYSTIHKVSTQMAARDLRYEWFKEICLLHDYQYIGLAHHANDDVETFLLNMVRGTSLKGQKGMHYLNGQLLRPLLNIRKEELLDYAKEHRIEWREDKSNESVDYNRNYIRHEVIPKLETLNPDLLGTMKRNMQKNDEVYHFFKASVDRVKSELLESKEGHILIEKDNLKLHEIGPYVLSQLLEKYGFTYGQCDDILSQINGVSGKVFHSPHYRLLIDRTALIISKHEEESQTEVRISQDTLEFTLSDRYEISYLDNFSALKLDRSLTNAMLDADKLHYPLTIRRWRMGDKFMPLGMKGAKLVSDLLIDLKVSLIDKESIHVLESAGEIAWVIGLRLSDKFKVTNDTQRIVHFVKLEA</sequence>
<evidence type="ECO:0000313" key="10">
    <source>
        <dbReference type="EMBL" id="OEK05037.1"/>
    </source>
</evidence>
<protein>
    <recommendedName>
        <fullName evidence="8">tRNA(Ile)-lysidine synthase</fullName>
        <ecNumber evidence="8">6.3.4.19</ecNumber>
    </recommendedName>
    <alternativeName>
        <fullName evidence="8">tRNA(Ile)-2-lysyl-cytidine synthase</fullName>
    </alternativeName>
    <alternativeName>
        <fullName evidence="8">tRNA(Ile)-lysidine synthetase</fullName>
    </alternativeName>
</protein>
<feature type="domain" description="Lysidine-tRNA(Ile) synthetase C-terminal" evidence="9">
    <location>
        <begin position="365"/>
        <end position="437"/>
    </location>
</feature>
<evidence type="ECO:0000256" key="8">
    <source>
        <dbReference type="HAMAP-Rule" id="MF_01161"/>
    </source>
</evidence>
<dbReference type="GO" id="GO:0032267">
    <property type="term" value="F:tRNA(Ile)-lysidine synthase activity"/>
    <property type="evidence" value="ECO:0007669"/>
    <property type="project" value="UniProtKB-EC"/>
</dbReference>
<evidence type="ECO:0000256" key="6">
    <source>
        <dbReference type="ARBA" id="ARBA00022840"/>
    </source>
</evidence>
<name>A0A1E5T152_9BACT</name>
<dbReference type="HAMAP" id="MF_01161">
    <property type="entry name" value="tRNA_Ile_lys_synt"/>
    <property type="match status" value="1"/>
</dbReference>
<accession>A0A1E5T152</accession>
<comment type="subcellular location">
    <subcellularLocation>
        <location evidence="1 8">Cytoplasm</location>
    </subcellularLocation>
</comment>
<comment type="catalytic activity">
    <reaction evidence="7 8">
        <text>cytidine(34) in tRNA(Ile2) + L-lysine + ATP = lysidine(34) in tRNA(Ile2) + AMP + diphosphate + H(+)</text>
        <dbReference type="Rhea" id="RHEA:43744"/>
        <dbReference type="Rhea" id="RHEA-COMP:10625"/>
        <dbReference type="Rhea" id="RHEA-COMP:10670"/>
        <dbReference type="ChEBI" id="CHEBI:15378"/>
        <dbReference type="ChEBI" id="CHEBI:30616"/>
        <dbReference type="ChEBI" id="CHEBI:32551"/>
        <dbReference type="ChEBI" id="CHEBI:33019"/>
        <dbReference type="ChEBI" id="CHEBI:82748"/>
        <dbReference type="ChEBI" id="CHEBI:83665"/>
        <dbReference type="ChEBI" id="CHEBI:456215"/>
        <dbReference type="EC" id="6.3.4.19"/>
    </reaction>
</comment>
<dbReference type="InterPro" id="IPR012094">
    <property type="entry name" value="tRNA_Ile_lys_synt"/>
</dbReference>
<evidence type="ECO:0000256" key="4">
    <source>
        <dbReference type="ARBA" id="ARBA00022694"/>
    </source>
</evidence>
<evidence type="ECO:0000256" key="5">
    <source>
        <dbReference type="ARBA" id="ARBA00022741"/>
    </source>
</evidence>
<evidence type="ECO:0000256" key="2">
    <source>
        <dbReference type="ARBA" id="ARBA00022490"/>
    </source>
</evidence>
<dbReference type="OrthoDB" id="9807403at2"/>
<dbReference type="SUPFAM" id="SSF52402">
    <property type="entry name" value="Adenine nucleotide alpha hydrolases-like"/>
    <property type="match status" value="1"/>
</dbReference>
<dbReference type="Proteomes" id="UP000095552">
    <property type="component" value="Unassembled WGS sequence"/>
</dbReference>
<evidence type="ECO:0000256" key="1">
    <source>
        <dbReference type="ARBA" id="ARBA00004496"/>
    </source>
</evidence>
<dbReference type="GO" id="GO:0006400">
    <property type="term" value="P:tRNA modification"/>
    <property type="evidence" value="ECO:0007669"/>
    <property type="project" value="UniProtKB-UniRule"/>
</dbReference>
<dbReference type="SUPFAM" id="SSF56037">
    <property type="entry name" value="PheT/TilS domain"/>
    <property type="match status" value="1"/>
</dbReference>
<dbReference type="NCBIfam" id="TIGR02433">
    <property type="entry name" value="lysidine_TilS_C"/>
    <property type="match status" value="1"/>
</dbReference>
<gene>
    <name evidence="8" type="primary">tilS</name>
    <name evidence="10" type="ORF">BFP71_16590</name>
</gene>
<dbReference type="EMBL" id="MDGQ01000005">
    <property type="protein sequence ID" value="OEK05037.1"/>
    <property type="molecule type" value="Genomic_DNA"/>
</dbReference>
<dbReference type="InterPro" id="IPR014729">
    <property type="entry name" value="Rossmann-like_a/b/a_fold"/>
</dbReference>
<feature type="binding site" evidence="8">
    <location>
        <begin position="26"/>
        <end position="31"/>
    </location>
    <ligand>
        <name>ATP</name>
        <dbReference type="ChEBI" id="CHEBI:30616"/>
    </ligand>
</feature>
<comment type="domain">
    <text evidence="8">The N-terminal region contains the highly conserved SGGXDS motif, predicted to be a P-loop motif involved in ATP binding.</text>
</comment>
<dbReference type="AlphaFoldDB" id="A0A1E5T152"/>
<keyword evidence="5 8" id="KW-0547">Nucleotide-binding</keyword>
<dbReference type="CDD" id="cd01992">
    <property type="entry name" value="TilS_N"/>
    <property type="match status" value="1"/>
</dbReference>
<keyword evidence="2 8" id="KW-0963">Cytoplasm</keyword>
<evidence type="ECO:0000256" key="7">
    <source>
        <dbReference type="ARBA" id="ARBA00048539"/>
    </source>
</evidence>
<evidence type="ECO:0000259" key="9">
    <source>
        <dbReference type="SMART" id="SM00977"/>
    </source>
</evidence>
<dbReference type="EC" id="6.3.4.19" evidence="8"/>
<dbReference type="Pfam" id="PF11734">
    <property type="entry name" value="TilS_C"/>
    <property type="match status" value="1"/>
</dbReference>
<evidence type="ECO:0000313" key="11">
    <source>
        <dbReference type="Proteomes" id="UP000095552"/>
    </source>
</evidence>
<dbReference type="RefSeq" id="WP_069836541.1">
    <property type="nucleotide sequence ID" value="NZ_MDGQ01000005.1"/>
</dbReference>
<comment type="function">
    <text evidence="8">Ligates lysine onto the cytidine present at position 34 of the AUA codon-specific tRNA(Ile) that contains the anticodon CAU, in an ATP-dependent manner. Cytidine is converted to lysidine, thus changing the amino acid specificity of the tRNA from methionine to isoleucine.</text>
</comment>
<dbReference type="Pfam" id="PF01171">
    <property type="entry name" value="ATP_bind_3"/>
    <property type="match status" value="1"/>
</dbReference>
<dbReference type="GO" id="GO:0005737">
    <property type="term" value="C:cytoplasm"/>
    <property type="evidence" value="ECO:0007669"/>
    <property type="project" value="UniProtKB-SubCell"/>
</dbReference>
<dbReference type="NCBIfam" id="TIGR02432">
    <property type="entry name" value="lysidine_TilS_N"/>
    <property type="match status" value="1"/>
</dbReference>
<dbReference type="InterPro" id="IPR012795">
    <property type="entry name" value="tRNA_Ile_lys_synt_N"/>
</dbReference>
<keyword evidence="6 8" id="KW-0067">ATP-binding</keyword>
<dbReference type="PANTHER" id="PTHR43033">
    <property type="entry name" value="TRNA(ILE)-LYSIDINE SYNTHASE-RELATED"/>
    <property type="match status" value="1"/>
</dbReference>
<dbReference type="STRING" id="1563681.BFP71_16590"/>
<keyword evidence="11" id="KW-1185">Reference proteome</keyword>
<dbReference type="InterPro" id="IPR011063">
    <property type="entry name" value="TilS/TtcA_N"/>
</dbReference>
<comment type="similarity">
    <text evidence="8">Belongs to the tRNA(Ile)-lysidine synthase family.</text>
</comment>
<keyword evidence="3 8" id="KW-0436">Ligase</keyword>
<dbReference type="SMART" id="SM00977">
    <property type="entry name" value="TilS_C"/>
    <property type="match status" value="1"/>
</dbReference>
<keyword evidence="4 8" id="KW-0819">tRNA processing</keyword>
<dbReference type="PANTHER" id="PTHR43033:SF1">
    <property type="entry name" value="TRNA(ILE)-LYSIDINE SYNTHASE-RELATED"/>
    <property type="match status" value="1"/>
</dbReference>
<comment type="caution">
    <text evidence="10">The sequence shown here is derived from an EMBL/GenBank/DDBJ whole genome shotgun (WGS) entry which is preliminary data.</text>
</comment>
<evidence type="ECO:0000256" key="3">
    <source>
        <dbReference type="ARBA" id="ARBA00022598"/>
    </source>
</evidence>
<reference evidence="10 11" key="1">
    <citation type="submission" date="2016-08" db="EMBL/GenBank/DDBJ databases">
        <title>Draft genome of Fabibacter sp. strain SK-8.</title>
        <authorList>
            <person name="Wong S.-K."/>
            <person name="Hamasaki K."/>
            <person name="Yoshizawa S."/>
        </authorList>
    </citation>
    <scope>NUCLEOTIDE SEQUENCE [LARGE SCALE GENOMIC DNA]</scope>
    <source>
        <strain evidence="10 11">SK-8</strain>
    </source>
</reference>
<dbReference type="Gene3D" id="3.40.50.620">
    <property type="entry name" value="HUPs"/>
    <property type="match status" value="1"/>
</dbReference>
<proteinExistence type="inferred from homology"/>
<organism evidence="10 11">
    <name type="scientific">Roseivirga misakiensis</name>
    <dbReference type="NCBI Taxonomy" id="1563681"/>
    <lineage>
        <taxon>Bacteria</taxon>
        <taxon>Pseudomonadati</taxon>
        <taxon>Bacteroidota</taxon>
        <taxon>Cytophagia</taxon>
        <taxon>Cytophagales</taxon>
        <taxon>Roseivirgaceae</taxon>
        <taxon>Roseivirga</taxon>
    </lineage>
</organism>
<dbReference type="InterPro" id="IPR012796">
    <property type="entry name" value="Lysidine-tRNA-synth_C"/>
</dbReference>
<dbReference type="GO" id="GO:0005524">
    <property type="term" value="F:ATP binding"/>
    <property type="evidence" value="ECO:0007669"/>
    <property type="project" value="UniProtKB-UniRule"/>
</dbReference>